<comment type="subcellular location">
    <subcellularLocation>
        <location evidence="1">Membrane</location>
        <topology evidence="1">Multi-pass membrane protein</topology>
    </subcellularLocation>
</comment>
<dbReference type="Proteomes" id="UP001442841">
    <property type="component" value="Chromosome"/>
</dbReference>
<evidence type="ECO:0000256" key="6">
    <source>
        <dbReference type="SAM" id="Phobius"/>
    </source>
</evidence>
<feature type="transmembrane region" description="Helical" evidence="6">
    <location>
        <begin position="45"/>
        <end position="61"/>
    </location>
</feature>
<keyword evidence="4 6" id="KW-1133">Transmembrane helix</keyword>
<evidence type="ECO:0000313" key="7">
    <source>
        <dbReference type="EMBL" id="XAN07788.1"/>
    </source>
</evidence>
<proteinExistence type="inferred from homology"/>
<keyword evidence="8" id="KW-1185">Reference proteome</keyword>
<keyword evidence="5 6" id="KW-0472">Membrane</keyword>
<dbReference type="InterPro" id="IPR006696">
    <property type="entry name" value="DUF423"/>
</dbReference>
<sequence length="137" mass="14603">MRHHTTFAVGAVFAAIGVALGAFGAHGLKDLVEPAMLANWETGVRYQMYAALALMALGLRPEQRRAPWPILVGGIIFSGTLCLMALTGMRWLGAITPIGGALIIAGLLLAAWDVRRVRRTAPDQVSEAVAEPVSDRN</sequence>
<organism evidence="7 8">
    <name type="scientific">Ammonicoccus fulvus</name>
    <dbReference type="NCBI Taxonomy" id="3138240"/>
    <lineage>
        <taxon>Bacteria</taxon>
        <taxon>Bacillati</taxon>
        <taxon>Actinomycetota</taxon>
        <taxon>Actinomycetes</taxon>
        <taxon>Propionibacteriales</taxon>
        <taxon>Propionibacteriaceae</taxon>
        <taxon>Ammonicoccus</taxon>
    </lineage>
</organism>
<reference evidence="7 8" key="1">
    <citation type="submission" date="2024-04" db="EMBL/GenBank/DDBJ databases">
        <title>Isolation of an actinomycete strain from pig manure.</title>
        <authorList>
            <person name="Gong T."/>
            <person name="Yu Z."/>
            <person name="An M."/>
            <person name="Wei C."/>
            <person name="Yang W."/>
            <person name="Liu L."/>
        </authorList>
    </citation>
    <scope>NUCLEOTIDE SEQUENCE [LARGE SCALE GENOMIC DNA]</scope>
    <source>
        <strain evidence="7 8">ZF39</strain>
    </source>
</reference>
<feature type="transmembrane region" description="Helical" evidence="6">
    <location>
        <begin position="92"/>
        <end position="112"/>
    </location>
</feature>
<evidence type="ECO:0000256" key="1">
    <source>
        <dbReference type="ARBA" id="ARBA00004141"/>
    </source>
</evidence>
<evidence type="ECO:0000256" key="4">
    <source>
        <dbReference type="ARBA" id="ARBA00022989"/>
    </source>
</evidence>
<dbReference type="RefSeq" id="WP_425309246.1">
    <property type="nucleotide sequence ID" value="NZ_CP154795.1"/>
</dbReference>
<evidence type="ECO:0000256" key="2">
    <source>
        <dbReference type="ARBA" id="ARBA00009694"/>
    </source>
</evidence>
<evidence type="ECO:0000256" key="3">
    <source>
        <dbReference type="ARBA" id="ARBA00022692"/>
    </source>
</evidence>
<dbReference type="PANTHER" id="PTHR43461">
    <property type="entry name" value="TRANSMEMBRANE PROTEIN 256"/>
    <property type="match status" value="1"/>
</dbReference>
<evidence type="ECO:0000256" key="5">
    <source>
        <dbReference type="ARBA" id="ARBA00023136"/>
    </source>
</evidence>
<protein>
    <submittedName>
        <fullName evidence="7">DUF423 domain-containing protein</fullName>
    </submittedName>
</protein>
<gene>
    <name evidence="7" type="ORF">AADG42_10890</name>
</gene>
<dbReference type="EMBL" id="CP154795">
    <property type="protein sequence ID" value="XAN07788.1"/>
    <property type="molecule type" value="Genomic_DNA"/>
</dbReference>
<evidence type="ECO:0000313" key="8">
    <source>
        <dbReference type="Proteomes" id="UP001442841"/>
    </source>
</evidence>
<name>A0ABZ3FSM8_9ACTN</name>
<feature type="transmembrane region" description="Helical" evidence="6">
    <location>
        <begin position="68"/>
        <end position="86"/>
    </location>
</feature>
<accession>A0ABZ3FSM8</accession>
<keyword evidence="3 6" id="KW-0812">Transmembrane</keyword>
<dbReference type="PANTHER" id="PTHR43461:SF1">
    <property type="entry name" value="TRANSMEMBRANE PROTEIN 256"/>
    <property type="match status" value="1"/>
</dbReference>
<comment type="similarity">
    <text evidence="2">Belongs to the UPF0382 family.</text>
</comment>
<dbReference type="Pfam" id="PF04241">
    <property type="entry name" value="DUF423"/>
    <property type="match status" value="1"/>
</dbReference>